<sequence length="87" mass="10096">MHFRANRNSKFWSPGQIEIGPTESNSGDTVGFVSTFWLRRHIICYILWICFLARFSVQNGSDTNTVLTRNYLFALVSKLDRWIGYSS</sequence>
<keyword evidence="2" id="KW-1185">Reference proteome</keyword>
<comment type="caution">
    <text evidence="1">The sequence shown here is derived from an EMBL/GenBank/DDBJ whole genome shotgun (WGS) entry which is preliminary data.</text>
</comment>
<evidence type="ECO:0000313" key="2">
    <source>
        <dbReference type="Proteomes" id="UP001140949"/>
    </source>
</evidence>
<evidence type="ECO:0008006" key="3">
    <source>
        <dbReference type="Google" id="ProtNLM"/>
    </source>
</evidence>
<dbReference type="AlphaFoldDB" id="A0AAX6H495"/>
<reference evidence="1" key="2">
    <citation type="submission" date="2023-04" db="EMBL/GenBank/DDBJ databases">
        <authorList>
            <person name="Bruccoleri R.E."/>
            <person name="Oakeley E.J."/>
            <person name="Faust A.-M."/>
            <person name="Dessus-Babus S."/>
            <person name="Altorfer M."/>
            <person name="Burckhardt D."/>
            <person name="Oertli M."/>
            <person name="Naumann U."/>
            <person name="Petersen F."/>
            <person name="Wong J."/>
        </authorList>
    </citation>
    <scope>NUCLEOTIDE SEQUENCE</scope>
    <source>
        <strain evidence="1">GSM-AAB239-AS_SAM_17_03QT</strain>
        <tissue evidence="1">Leaf</tissue>
    </source>
</reference>
<protein>
    <recommendedName>
        <fullName evidence="3">Photosystem II protein N</fullName>
    </recommendedName>
</protein>
<proteinExistence type="predicted"/>
<dbReference type="EMBL" id="JANAVB010013397">
    <property type="protein sequence ID" value="KAJ6835554.1"/>
    <property type="molecule type" value="Genomic_DNA"/>
</dbReference>
<name>A0AAX6H495_IRIPA</name>
<dbReference type="Proteomes" id="UP001140949">
    <property type="component" value="Unassembled WGS sequence"/>
</dbReference>
<reference evidence="1" key="1">
    <citation type="journal article" date="2023" name="GigaByte">
        <title>Genome assembly of the bearded iris, Iris pallida Lam.</title>
        <authorList>
            <person name="Bruccoleri R.E."/>
            <person name="Oakeley E.J."/>
            <person name="Faust A.M.E."/>
            <person name="Altorfer M."/>
            <person name="Dessus-Babus S."/>
            <person name="Burckhardt D."/>
            <person name="Oertli M."/>
            <person name="Naumann U."/>
            <person name="Petersen F."/>
            <person name="Wong J."/>
        </authorList>
    </citation>
    <scope>NUCLEOTIDE SEQUENCE</scope>
    <source>
        <strain evidence="1">GSM-AAB239-AS_SAM_17_03QT</strain>
    </source>
</reference>
<accession>A0AAX6H495</accession>
<organism evidence="1 2">
    <name type="scientific">Iris pallida</name>
    <name type="common">Sweet iris</name>
    <dbReference type="NCBI Taxonomy" id="29817"/>
    <lineage>
        <taxon>Eukaryota</taxon>
        <taxon>Viridiplantae</taxon>
        <taxon>Streptophyta</taxon>
        <taxon>Embryophyta</taxon>
        <taxon>Tracheophyta</taxon>
        <taxon>Spermatophyta</taxon>
        <taxon>Magnoliopsida</taxon>
        <taxon>Liliopsida</taxon>
        <taxon>Asparagales</taxon>
        <taxon>Iridaceae</taxon>
        <taxon>Iridoideae</taxon>
        <taxon>Irideae</taxon>
        <taxon>Iris</taxon>
    </lineage>
</organism>
<gene>
    <name evidence="1" type="ORF">M6B38_332480</name>
</gene>
<evidence type="ECO:0000313" key="1">
    <source>
        <dbReference type="EMBL" id="KAJ6835554.1"/>
    </source>
</evidence>